<dbReference type="EMBL" id="GBXM01097451">
    <property type="protein sequence ID" value="JAH11126.1"/>
    <property type="molecule type" value="Transcribed_RNA"/>
</dbReference>
<sequence>MNSTLKNILQSLFQFRDRFSSQPQKRRVD</sequence>
<proteinExistence type="predicted"/>
<reference evidence="1" key="2">
    <citation type="journal article" date="2015" name="Fish Shellfish Immunol.">
        <title>Early steps in the European eel (Anguilla anguilla)-Vibrio vulnificus interaction in the gills: Role of the RtxA13 toxin.</title>
        <authorList>
            <person name="Callol A."/>
            <person name="Pajuelo D."/>
            <person name="Ebbesson L."/>
            <person name="Teles M."/>
            <person name="MacKenzie S."/>
            <person name="Amaro C."/>
        </authorList>
    </citation>
    <scope>NUCLEOTIDE SEQUENCE</scope>
</reference>
<organism evidence="1">
    <name type="scientific">Anguilla anguilla</name>
    <name type="common">European freshwater eel</name>
    <name type="synonym">Muraena anguilla</name>
    <dbReference type="NCBI Taxonomy" id="7936"/>
    <lineage>
        <taxon>Eukaryota</taxon>
        <taxon>Metazoa</taxon>
        <taxon>Chordata</taxon>
        <taxon>Craniata</taxon>
        <taxon>Vertebrata</taxon>
        <taxon>Euteleostomi</taxon>
        <taxon>Actinopterygii</taxon>
        <taxon>Neopterygii</taxon>
        <taxon>Teleostei</taxon>
        <taxon>Anguilliformes</taxon>
        <taxon>Anguillidae</taxon>
        <taxon>Anguilla</taxon>
    </lineage>
</organism>
<evidence type="ECO:0000313" key="1">
    <source>
        <dbReference type="EMBL" id="JAH11126.1"/>
    </source>
</evidence>
<dbReference type="AlphaFoldDB" id="A0A0E9Q2J7"/>
<name>A0A0E9Q2J7_ANGAN</name>
<accession>A0A0E9Q2J7</accession>
<protein>
    <submittedName>
        <fullName evidence="1">Uncharacterized protein</fullName>
    </submittedName>
</protein>
<reference evidence="1" key="1">
    <citation type="submission" date="2014-11" db="EMBL/GenBank/DDBJ databases">
        <authorList>
            <person name="Amaro Gonzalez C."/>
        </authorList>
    </citation>
    <scope>NUCLEOTIDE SEQUENCE</scope>
</reference>